<dbReference type="PANTHER" id="PTHR30290">
    <property type="entry name" value="PERIPLASMIC BINDING COMPONENT OF ABC TRANSPORTER"/>
    <property type="match status" value="1"/>
</dbReference>
<dbReference type="InterPro" id="IPR030678">
    <property type="entry name" value="Peptide/Ni-bd"/>
</dbReference>
<dbReference type="SUPFAM" id="SSF53850">
    <property type="entry name" value="Periplasmic binding protein-like II"/>
    <property type="match status" value="1"/>
</dbReference>
<dbReference type="EMBL" id="PDLO01000001">
    <property type="protein sequence ID" value="PHL00184.1"/>
    <property type="molecule type" value="Genomic_DNA"/>
</dbReference>
<evidence type="ECO:0000256" key="1">
    <source>
        <dbReference type="ARBA" id="ARBA00005695"/>
    </source>
</evidence>
<comment type="similarity">
    <text evidence="1">Belongs to the bacterial solute-binding protein 5 family.</text>
</comment>
<name>A0A2G0CJN5_9BACT</name>
<dbReference type="OrthoDB" id="9772924at2"/>
<evidence type="ECO:0000256" key="3">
    <source>
        <dbReference type="ARBA" id="ARBA00022729"/>
    </source>
</evidence>
<evidence type="ECO:0000313" key="6">
    <source>
        <dbReference type="EMBL" id="PHL00184.1"/>
    </source>
</evidence>
<dbReference type="AlphaFoldDB" id="A0A2G0CJN5"/>
<gene>
    <name evidence="6" type="ORF">CGL56_03855</name>
</gene>
<dbReference type="Pfam" id="PF00496">
    <property type="entry name" value="SBP_bac_5"/>
    <property type="match status" value="1"/>
</dbReference>
<dbReference type="PIRSF" id="PIRSF002741">
    <property type="entry name" value="MppA"/>
    <property type="match status" value="1"/>
</dbReference>
<dbReference type="Gene3D" id="3.40.190.10">
    <property type="entry name" value="Periplasmic binding protein-like II"/>
    <property type="match status" value="1"/>
</dbReference>
<keyword evidence="2" id="KW-0813">Transport</keyword>
<dbReference type="GO" id="GO:0015833">
    <property type="term" value="P:peptide transport"/>
    <property type="evidence" value="ECO:0007669"/>
    <property type="project" value="TreeGrafter"/>
</dbReference>
<reference evidence="6 7" key="1">
    <citation type="submission" date="2017-10" db="EMBL/GenBank/DDBJ databases">
        <title>The draft genome sequence of Lewinella marina KCTC 32374.</title>
        <authorList>
            <person name="Wang K."/>
        </authorList>
    </citation>
    <scope>NUCLEOTIDE SEQUENCE [LARGE SCALE GENOMIC DNA]</scope>
    <source>
        <strain evidence="6 7">MKG-38</strain>
    </source>
</reference>
<sequence>MKWHLLSIVIVLSTIASCSGGAEPSGQALSSSVGQEVRIVLKAEPVGLNPILSVQSISRYVGEQIFQTLNAQDPKTFELQPLLASLPEIETLADGGLSYRYRIDSTARWPNGEPVLASDVVFSLKALLNPLVEAGPYRPYYSMIRDVEVAADDPRAFAVVTREPYLLAAQAIGDLYVYPEYAYDPKGLLRGVPLVELTDVAVAARLAEGDGPLKRFADHFNDPALAYEPDRIVGSGPYRLVSWEAGERLRLEKRPEYWADDRTEPWLAAYPKALTFHVILDNTTTANALRDRLVDVVVDMPIEQFQELREEQYLQEFFEFVTVPSFKYYSILLNQADPLLADSLTRRALAHVVNVDQIIDQLLPGLAERVIGPVLPLKDYYHRDLPGIPYDEERARELLQQAGWRDTNGNGVVDQVIEGERRELSFDLLSFPSPTSEAVSIQVAQSAARVGIEIHVIKQEPRALLREVSTGNFTASFYGQGFEPTPDDFSQVWSSTSVPPSGTNRANFRNAEADRLIDRIAHTIDPRERDPLYRRFQEIIYANQPMIFLYSPFDRLVVANHLEYLATSLAPNVRFNALRPAPADPL</sequence>
<keyword evidence="3 4" id="KW-0732">Signal</keyword>
<dbReference type="InterPro" id="IPR000914">
    <property type="entry name" value="SBP_5_dom"/>
</dbReference>
<feature type="domain" description="Solute-binding protein family 5" evidence="5">
    <location>
        <begin position="79"/>
        <end position="495"/>
    </location>
</feature>
<dbReference type="RefSeq" id="WP_099105164.1">
    <property type="nucleotide sequence ID" value="NZ_JAATJF010000001.1"/>
</dbReference>
<evidence type="ECO:0000259" key="5">
    <source>
        <dbReference type="Pfam" id="PF00496"/>
    </source>
</evidence>
<dbReference type="InterPro" id="IPR039424">
    <property type="entry name" value="SBP_5"/>
</dbReference>
<accession>A0A2G0CJN5</accession>
<evidence type="ECO:0000313" key="7">
    <source>
        <dbReference type="Proteomes" id="UP000226437"/>
    </source>
</evidence>
<dbReference type="GO" id="GO:0030288">
    <property type="term" value="C:outer membrane-bounded periplasmic space"/>
    <property type="evidence" value="ECO:0007669"/>
    <property type="project" value="UniProtKB-ARBA"/>
</dbReference>
<feature type="chain" id="PRO_5013706201" description="Solute-binding protein family 5 domain-containing protein" evidence="4">
    <location>
        <begin position="23"/>
        <end position="586"/>
    </location>
</feature>
<dbReference type="PROSITE" id="PS51257">
    <property type="entry name" value="PROKAR_LIPOPROTEIN"/>
    <property type="match status" value="1"/>
</dbReference>
<comment type="caution">
    <text evidence="6">The sequence shown here is derived from an EMBL/GenBank/DDBJ whole genome shotgun (WGS) entry which is preliminary data.</text>
</comment>
<evidence type="ECO:0000256" key="2">
    <source>
        <dbReference type="ARBA" id="ARBA00022448"/>
    </source>
</evidence>
<protein>
    <recommendedName>
        <fullName evidence="5">Solute-binding protein family 5 domain-containing protein</fullName>
    </recommendedName>
</protein>
<organism evidence="6 7">
    <name type="scientific">Neolewinella marina</name>
    <dbReference type="NCBI Taxonomy" id="438751"/>
    <lineage>
        <taxon>Bacteria</taxon>
        <taxon>Pseudomonadati</taxon>
        <taxon>Bacteroidota</taxon>
        <taxon>Saprospiria</taxon>
        <taxon>Saprospirales</taxon>
        <taxon>Lewinellaceae</taxon>
        <taxon>Neolewinella</taxon>
    </lineage>
</organism>
<proteinExistence type="inferred from homology"/>
<dbReference type="GO" id="GO:0043190">
    <property type="term" value="C:ATP-binding cassette (ABC) transporter complex"/>
    <property type="evidence" value="ECO:0007669"/>
    <property type="project" value="InterPro"/>
</dbReference>
<dbReference type="PANTHER" id="PTHR30290:SF9">
    <property type="entry name" value="OLIGOPEPTIDE-BINDING PROTEIN APPA"/>
    <property type="match status" value="1"/>
</dbReference>
<dbReference type="GO" id="GO:1904680">
    <property type="term" value="F:peptide transmembrane transporter activity"/>
    <property type="evidence" value="ECO:0007669"/>
    <property type="project" value="TreeGrafter"/>
</dbReference>
<dbReference type="Gene3D" id="3.10.105.10">
    <property type="entry name" value="Dipeptide-binding Protein, Domain 3"/>
    <property type="match status" value="1"/>
</dbReference>
<feature type="signal peptide" evidence="4">
    <location>
        <begin position="1"/>
        <end position="22"/>
    </location>
</feature>
<dbReference type="Proteomes" id="UP000226437">
    <property type="component" value="Unassembled WGS sequence"/>
</dbReference>
<evidence type="ECO:0000256" key="4">
    <source>
        <dbReference type="SAM" id="SignalP"/>
    </source>
</evidence>
<keyword evidence="7" id="KW-1185">Reference proteome</keyword>